<dbReference type="AlphaFoldDB" id="A0A436ZY97"/>
<dbReference type="EMBL" id="SAEB01000007">
    <property type="protein sequence ID" value="RVD83782.1"/>
    <property type="molecule type" value="Genomic_DNA"/>
</dbReference>
<protein>
    <submittedName>
        <fullName evidence="2">Uncharacterized protein</fullName>
    </submittedName>
</protein>
<gene>
    <name evidence="2" type="ORF">DFL_005559</name>
</gene>
<evidence type="ECO:0000313" key="3">
    <source>
        <dbReference type="Proteomes" id="UP000283090"/>
    </source>
</evidence>
<dbReference type="OrthoDB" id="5401022at2759"/>
<evidence type="ECO:0000256" key="1">
    <source>
        <dbReference type="SAM" id="SignalP"/>
    </source>
</evidence>
<accession>A0A436ZY97</accession>
<evidence type="ECO:0000313" key="2">
    <source>
        <dbReference type="EMBL" id="RVD83782.1"/>
    </source>
</evidence>
<dbReference type="Proteomes" id="UP000283090">
    <property type="component" value="Unassembled WGS sequence"/>
</dbReference>
<dbReference type="RefSeq" id="XP_067489326.1">
    <property type="nucleotide sequence ID" value="XM_067634835.1"/>
</dbReference>
<organism evidence="2 3">
    <name type="scientific">Arthrobotrys flagrans</name>
    <name type="common">Nematode-trapping fungus</name>
    <name type="synonym">Trichothecium flagrans</name>
    <dbReference type="NCBI Taxonomy" id="97331"/>
    <lineage>
        <taxon>Eukaryota</taxon>
        <taxon>Fungi</taxon>
        <taxon>Dikarya</taxon>
        <taxon>Ascomycota</taxon>
        <taxon>Pezizomycotina</taxon>
        <taxon>Orbiliomycetes</taxon>
        <taxon>Orbiliales</taxon>
        <taxon>Orbiliaceae</taxon>
        <taxon>Arthrobotrys</taxon>
    </lineage>
</organism>
<name>A0A436ZY97_ARTFL</name>
<sequence>MKISFVFASVFLLATAQAVAIPSTPVKRADIDCEKTVPRNPSEVLKGECKVLCVWAKQSGNWSEFEEHCKKN</sequence>
<dbReference type="GeneID" id="93587870"/>
<feature type="signal peptide" evidence="1">
    <location>
        <begin position="1"/>
        <end position="18"/>
    </location>
</feature>
<feature type="chain" id="PRO_5019168614" evidence="1">
    <location>
        <begin position="19"/>
        <end position="72"/>
    </location>
</feature>
<reference evidence="2 3" key="1">
    <citation type="submission" date="2019-01" db="EMBL/GenBank/DDBJ databases">
        <title>Intercellular communication is required for trap formation in the nematode-trapping fungus Duddingtonia flagrans.</title>
        <authorList>
            <person name="Youssar L."/>
            <person name="Wernet V."/>
            <person name="Hensel N."/>
            <person name="Hildebrandt H.-G."/>
            <person name="Fischer R."/>
        </authorList>
    </citation>
    <scope>NUCLEOTIDE SEQUENCE [LARGE SCALE GENOMIC DNA]</scope>
    <source>
        <strain evidence="2 3">CBS H-5679</strain>
    </source>
</reference>
<proteinExistence type="predicted"/>
<keyword evidence="3" id="KW-1185">Reference proteome</keyword>
<comment type="caution">
    <text evidence="2">The sequence shown here is derived from an EMBL/GenBank/DDBJ whole genome shotgun (WGS) entry which is preliminary data.</text>
</comment>
<dbReference type="VEuPathDB" id="FungiDB:DFL_005559"/>
<keyword evidence="1" id="KW-0732">Signal</keyword>